<evidence type="ECO:0000256" key="9">
    <source>
        <dbReference type="SAM" id="MobiDB-lite"/>
    </source>
</evidence>
<dbReference type="PROSITE" id="PS50011">
    <property type="entry name" value="PROTEIN_KINASE_DOM"/>
    <property type="match status" value="1"/>
</dbReference>
<protein>
    <recommendedName>
        <fullName evidence="1">non-specific serine/threonine protein kinase</fullName>
        <ecNumber evidence="1">2.7.11.1</ecNumber>
    </recommendedName>
</protein>
<proteinExistence type="predicted"/>
<comment type="caution">
    <text evidence="11">The sequence shown here is derived from an EMBL/GenBank/DDBJ whole genome shotgun (WGS) entry which is preliminary data.</text>
</comment>
<evidence type="ECO:0000256" key="2">
    <source>
        <dbReference type="ARBA" id="ARBA00022527"/>
    </source>
</evidence>
<dbReference type="GO" id="GO:0004674">
    <property type="term" value="F:protein serine/threonine kinase activity"/>
    <property type="evidence" value="ECO:0007669"/>
    <property type="project" value="UniProtKB-KW"/>
</dbReference>
<dbReference type="PANTHER" id="PTHR44329">
    <property type="entry name" value="SERINE/THREONINE-PROTEIN KINASE TNNI3K-RELATED"/>
    <property type="match status" value="1"/>
</dbReference>
<feature type="domain" description="Protein kinase" evidence="10">
    <location>
        <begin position="101"/>
        <end position="399"/>
    </location>
</feature>
<evidence type="ECO:0000256" key="8">
    <source>
        <dbReference type="ARBA" id="ARBA00048679"/>
    </source>
</evidence>
<dbReference type="PROSITE" id="PS00108">
    <property type="entry name" value="PROTEIN_KINASE_ST"/>
    <property type="match status" value="1"/>
</dbReference>
<dbReference type="SUPFAM" id="SSF56112">
    <property type="entry name" value="Protein kinase-like (PK-like)"/>
    <property type="match status" value="1"/>
</dbReference>
<gene>
    <name evidence="11" type="ORF">TCAL_01905</name>
</gene>
<feature type="compositionally biased region" description="Basic residues" evidence="9">
    <location>
        <begin position="1"/>
        <end position="11"/>
    </location>
</feature>
<evidence type="ECO:0000313" key="11">
    <source>
        <dbReference type="EMBL" id="TRY73856.1"/>
    </source>
</evidence>
<dbReference type="InterPro" id="IPR000719">
    <property type="entry name" value="Prot_kinase_dom"/>
</dbReference>
<dbReference type="STRING" id="6832.A0A553P855"/>
<evidence type="ECO:0000256" key="1">
    <source>
        <dbReference type="ARBA" id="ARBA00012513"/>
    </source>
</evidence>
<dbReference type="InterPro" id="IPR051681">
    <property type="entry name" value="Ser/Thr_Kinases-Pseudokinases"/>
</dbReference>
<evidence type="ECO:0000256" key="6">
    <source>
        <dbReference type="ARBA" id="ARBA00022840"/>
    </source>
</evidence>
<evidence type="ECO:0000256" key="7">
    <source>
        <dbReference type="ARBA" id="ARBA00047899"/>
    </source>
</evidence>
<organism evidence="11 12">
    <name type="scientific">Tigriopus californicus</name>
    <name type="common">Marine copepod</name>
    <dbReference type="NCBI Taxonomy" id="6832"/>
    <lineage>
        <taxon>Eukaryota</taxon>
        <taxon>Metazoa</taxon>
        <taxon>Ecdysozoa</taxon>
        <taxon>Arthropoda</taxon>
        <taxon>Crustacea</taxon>
        <taxon>Multicrustacea</taxon>
        <taxon>Hexanauplia</taxon>
        <taxon>Copepoda</taxon>
        <taxon>Harpacticoida</taxon>
        <taxon>Harpacticidae</taxon>
        <taxon>Tigriopus</taxon>
    </lineage>
</organism>
<keyword evidence="6" id="KW-0067">ATP-binding</keyword>
<evidence type="ECO:0000313" key="12">
    <source>
        <dbReference type="Proteomes" id="UP000318571"/>
    </source>
</evidence>
<evidence type="ECO:0000256" key="4">
    <source>
        <dbReference type="ARBA" id="ARBA00022741"/>
    </source>
</evidence>
<evidence type="ECO:0000256" key="3">
    <source>
        <dbReference type="ARBA" id="ARBA00022679"/>
    </source>
</evidence>
<sequence>MTCTGRKKSRLSARTDPLNVPPRIQFTHPAPDDEDIDDEVFVQPSGPNKENLVPGFLSPSPRRKRLSCGVPSLSHSPSLNEILCLNSPGRWDLQRQSLDSRKDLHYIGRGSFGSVILGSWKGTLLLREDSKQGNGYLFLGMFIYFKGQKVAVKVISRDSPNKKISKKARSNSVESELNATDLCHPNVVKIHAMFDHKEAPNTIIIMEYVGKSSLQRIIDHNQALLTPGFVHKCFVGVASAMKYIHSMGILHLDIKANNVFVSSFGDIKLGDFGCSRMADSHHIKEGSPCKDTLVGTPGFQAPEFLRGARPTAKCDIYSYGVFLWQVINREIPFRSVHAHSIIFQVVSQDRRPCHHIQSNKRTPFQDLYEQCWQTDMKSRPEASQILLKLDKIKFADPLVARKKSSMRF</sequence>
<keyword evidence="4" id="KW-0547">Nucleotide-binding</keyword>
<keyword evidence="5" id="KW-0418">Kinase</keyword>
<keyword evidence="2" id="KW-0723">Serine/threonine-protein kinase</keyword>
<comment type="catalytic activity">
    <reaction evidence="8">
        <text>L-seryl-[protein] + ATP = O-phospho-L-seryl-[protein] + ADP + H(+)</text>
        <dbReference type="Rhea" id="RHEA:17989"/>
        <dbReference type="Rhea" id="RHEA-COMP:9863"/>
        <dbReference type="Rhea" id="RHEA-COMP:11604"/>
        <dbReference type="ChEBI" id="CHEBI:15378"/>
        <dbReference type="ChEBI" id="CHEBI:29999"/>
        <dbReference type="ChEBI" id="CHEBI:30616"/>
        <dbReference type="ChEBI" id="CHEBI:83421"/>
        <dbReference type="ChEBI" id="CHEBI:456216"/>
        <dbReference type="EC" id="2.7.11.1"/>
    </reaction>
</comment>
<dbReference type="EMBL" id="VCGU01000007">
    <property type="protein sequence ID" value="TRY73856.1"/>
    <property type="molecule type" value="Genomic_DNA"/>
</dbReference>
<dbReference type="OMA" id="LSWCSID"/>
<dbReference type="Proteomes" id="UP000318571">
    <property type="component" value="Chromosome 3"/>
</dbReference>
<dbReference type="Gene3D" id="3.30.200.20">
    <property type="entry name" value="Phosphorylase Kinase, domain 1"/>
    <property type="match status" value="1"/>
</dbReference>
<dbReference type="EC" id="2.7.11.1" evidence="1"/>
<comment type="catalytic activity">
    <reaction evidence="7">
        <text>L-threonyl-[protein] + ATP = O-phospho-L-threonyl-[protein] + ADP + H(+)</text>
        <dbReference type="Rhea" id="RHEA:46608"/>
        <dbReference type="Rhea" id="RHEA-COMP:11060"/>
        <dbReference type="Rhea" id="RHEA-COMP:11605"/>
        <dbReference type="ChEBI" id="CHEBI:15378"/>
        <dbReference type="ChEBI" id="CHEBI:30013"/>
        <dbReference type="ChEBI" id="CHEBI:30616"/>
        <dbReference type="ChEBI" id="CHEBI:61977"/>
        <dbReference type="ChEBI" id="CHEBI:456216"/>
        <dbReference type="EC" id="2.7.11.1"/>
    </reaction>
</comment>
<keyword evidence="3" id="KW-0808">Transferase</keyword>
<dbReference type="Pfam" id="PF00069">
    <property type="entry name" value="Pkinase"/>
    <property type="match status" value="1"/>
</dbReference>
<keyword evidence="12" id="KW-1185">Reference proteome</keyword>
<dbReference type="GO" id="GO:0005524">
    <property type="term" value="F:ATP binding"/>
    <property type="evidence" value="ECO:0007669"/>
    <property type="project" value="UniProtKB-KW"/>
</dbReference>
<feature type="region of interest" description="Disordered" evidence="9">
    <location>
        <begin position="1"/>
        <end position="37"/>
    </location>
</feature>
<name>A0A553P855_TIGCA</name>
<dbReference type="SMART" id="SM00220">
    <property type="entry name" value="S_TKc"/>
    <property type="match status" value="1"/>
</dbReference>
<evidence type="ECO:0000259" key="10">
    <source>
        <dbReference type="PROSITE" id="PS50011"/>
    </source>
</evidence>
<dbReference type="InterPro" id="IPR008271">
    <property type="entry name" value="Ser/Thr_kinase_AS"/>
</dbReference>
<dbReference type="PANTHER" id="PTHR44329:SF285">
    <property type="entry name" value="V-MOS MOLONEY MURINE SARCOMA VIRAL ONCO HOMOLOG"/>
    <property type="match status" value="1"/>
</dbReference>
<evidence type="ECO:0000256" key="5">
    <source>
        <dbReference type="ARBA" id="ARBA00022777"/>
    </source>
</evidence>
<dbReference type="AlphaFoldDB" id="A0A553P855"/>
<dbReference type="InterPro" id="IPR011009">
    <property type="entry name" value="Kinase-like_dom_sf"/>
</dbReference>
<reference evidence="11 12" key="1">
    <citation type="journal article" date="2018" name="Nat. Ecol. Evol.">
        <title>Genomic signatures of mitonuclear coevolution across populations of Tigriopus californicus.</title>
        <authorList>
            <person name="Barreto F.S."/>
            <person name="Watson E.T."/>
            <person name="Lima T.G."/>
            <person name="Willett C.S."/>
            <person name="Edmands S."/>
            <person name="Li W."/>
            <person name="Burton R.S."/>
        </authorList>
    </citation>
    <scope>NUCLEOTIDE SEQUENCE [LARGE SCALE GENOMIC DNA]</scope>
    <source>
        <strain evidence="11 12">San Diego</strain>
    </source>
</reference>
<dbReference type="Gene3D" id="1.10.510.10">
    <property type="entry name" value="Transferase(Phosphotransferase) domain 1"/>
    <property type="match status" value="1"/>
</dbReference>
<accession>A0A553P855</accession>